<feature type="non-terminal residue" evidence="2">
    <location>
        <position position="1"/>
    </location>
</feature>
<gene>
    <name evidence="2" type="ORF">BGZ65_009637</name>
</gene>
<accession>A0A9P6M805</accession>
<organism evidence="2 3">
    <name type="scientific">Modicella reniformis</name>
    <dbReference type="NCBI Taxonomy" id="1440133"/>
    <lineage>
        <taxon>Eukaryota</taxon>
        <taxon>Fungi</taxon>
        <taxon>Fungi incertae sedis</taxon>
        <taxon>Mucoromycota</taxon>
        <taxon>Mortierellomycotina</taxon>
        <taxon>Mortierellomycetes</taxon>
        <taxon>Mortierellales</taxon>
        <taxon>Mortierellaceae</taxon>
        <taxon>Modicella</taxon>
    </lineage>
</organism>
<feature type="non-terminal residue" evidence="2">
    <location>
        <position position="86"/>
    </location>
</feature>
<comment type="caution">
    <text evidence="2">The sequence shown here is derived from an EMBL/GenBank/DDBJ whole genome shotgun (WGS) entry which is preliminary data.</text>
</comment>
<dbReference type="Proteomes" id="UP000749646">
    <property type="component" value="Unassembled WGS sequence"/>
</dbReference>
<keyword evidence="3" id="KW-1185">Reference proteome</keyword>
<dbReference type="EMBL" id="JAAAHW010004625">
    <property type="protein sequence ID" value="KAF9972747.1"/>
    <property type="molecule type" value="Genomic_DNA"/>
</dbReference>
<reference evidence="2" key="1">
    <citation type="journal article" date="2020" name="Fungal Divers.">
        <title>Resolving the Mortierellaceae phylogeny through synthesis of multi-gene phylogenetics and phylogenomics.</title>
        <authorList>
            <person name="Vandepol N."/>
            <person name="Liber J."/>
            <person name="Desiro A."/>
            <person name="Na H."/>
            <person name="Kennedy M."/>
            <person name="Barry K."/>
            <person name="Grigoriev I.V."/>
            <person name="Miller A.N."/>
            <person name="O'Donnell K."/>
            <person name="Stajich J.E."/>
            <person name="Bonito G."/>
        </authorList>
    </citation>
    <scope>NUCLEOTIDE SEQUENCE</scope>
    <source>
        <strain evidence="2">MES-2147</strain>
    </source>
</reference>
<protein>
    <submittedName>
        <fullName evidence="2">Uncharacterized protein</fullName>
    </submittedName>
</protein>
<feature type="region of interest" description="Disordered" evidence="1">
    <location>
        <begin position="37"/>
        <end position="86"/>
    </location>
</feature>
<proteinExistence type="predicted"/>
<evidence type="ECO:0000256" key="1">
    <source>
        <dbReference type="SAM" id="MobiDB-lite"/>
    </source>
</evidence>
<name>A0A9P6M805_9FUNG</name>
<dbReference type="AlphaFoldDB" id="A0A9P6M805"/>
<evidence type="ECO:0000313" key="3">
    <source>
        <dbReference type="Proteomes" id="UP000749646"/>
    </source>
</evidence>
<dbReference type="OrthoDB" id="10667503at2759"/>
<evidence type="ECO:0000313" key="2">
    <source>
        <dbReference type="EMBL" id="KAF9972747.1"/>
    </source>
</evidence>
<sequence>AIFGDWDIELKVDHRTLARSKSGDAGKKAVAVATTSSARGIVGGSGHHGHGHGHSHNGSGEGDGGHDGGHGVGGSGSKSFAIGSGP</sequence>